<feature type="domain" description="SLS1 C-terminal" evidence="2">
    <location>
        <begin position="309"/>
        <end position="610"/>
    </location>
</feature>
<gene>
    <name evidence="3" type="ORF">DASB73_015190</name>
</gene>
<comment type="caution">
    <text evidence="3">The sequence shown here is derived from an EMBL/GenBank/DDBJ whole genome shotgun (WGS) entry which is preliminary data.</text>
</comment>
<name>A0AAV5RIY3_STABA</name>
<dbReference type="GO" id="GO:0005743">
    <property type="term" value="C:mitochondrial inner membrane"/>
    <property type="evidence" value="ECO:0007669"/>
    <property type="project" value="InterPro"/>
</dbReference>
<feature type="domain" description="SLS1 first KH" evidence="1">
    <location>
        <begin position="153"/>
        <end position="213"/>
    </location>
</feature>
<evidence type="ECO:0000313" key="4">
    <source>
        <dbReference type="Proteomes" id="UP001362899"/>
    </source>
</evidence>
<reference evidence="3 4" key="1">
    <citation type="journal article" date="2023" name="Elife">
        <title>Identification of key yeast species and microbe-microbe interactions impacting larval growth of Drosophila in the wild.</title>
        <authorList>
            <person name="Mure A."/>
            <person name="Sugiura Y."/>
            <person name="Maeda R."/>
            <person name="Honda K."/>
            <person name="Sakurai N."/>
            <person name="Takahashi Y."/>
            <person name="Watada M."/>
            <person name="Katoh T."/>
            <person name="Gotoh A."/>
            <person name="Gotoh Y."/>
            <person name="Taniguchi I."/>
            <person name="Nakamura K."/>
            <person name="Hayashi T."/>
            <person name="Katayama T."/>
            <person name="Uemura T."/>
            <person name="Hattori Y."/>
        </authorList>
    </citation>
    <scope>NUCLEOTIDE SEQUENCE [LARGE SCALE GENOMIC DNA]</scope>
    <source>
        <strain evidence="3 4">SB-73</strain>
    </source>
</reference>
<accession>A0AAV5RIY3</accession>
<evidence type="ECO:0000259" key="1">
    <source>
        <dbReference type="Pfam" id="PF14611"/>
    </source>
</evidence>
<protein>
    <submittedName>
        <fullName evidence="3">Uncharacterized protein</fullName>
    </submittedName>
</protein>
<dbReference type="InterPro" id="IPR032741">
    <property type="entry name" value="Sls1_KH-1"/>
</dbReference>
<proteinExistence type="predicted"/>
<dbReference type="AlphaFoldDB" id="A0AAV5RIY3"/>
<dbReference type="Pfam" id="PF14611">
    <property type="entry name" value="KH_SLS1_1"/>
    <property type="match status" value="1"/>
</dbReference>
<evidence type="ECO:0000313" key="3">
    <source>
        <dbReference type="EMBL" id="GMM50561.1"/>
    </source>
</evidence>
<sequence length="642" mass="72793">MHKFKALCIRNARCFSSEMDPRLVILNPKEAGLYRKKFRKQTGIWSLNSNTEPATWDLNEDNVNPVLSPASVVAAIEQQKPLQSNLTYSSRRKLYDSLLSGFKKDNLSDYLLQSNTKPPGFSKFTKKDLVNFILTDVWKCTEIEDNISQIENSIDLSERDFVLTLGGGGKLLREFSKNGAKISLWPAKLKIIVKSSEPTFEWIQAKLNQFLETMKVTSIDTSQLSLNLNNLKPQLSAIQQITDSYFQIVNDSLICYTAGSHALSNNRLAKRMLYSLASRDQKWRPTSYYYNANVDSQYDSILRWFGDLESLEWDQKLVKWSRLENSRTKQGDDNNVETDESVLLKPLDDPQFEAASKIEPSSLTKQLTQITGSMMGTLEEGVSRTFTCTFGYLLQQTKEELLPNAGMPKIFVTNIPNVVKVAGTLAHYDFDVEMDLDLESEIMGLGEIQDDSTNPGEIYTTRRKDEKYDSIPNLRHFKFIADPQLADAENYPPIEAWVTQNEDDGLDISMLALAQEKNACISLPSRSADLKFSVTDSITMDPSESNIEFFEKCHKRNYKDVDRAIVVNWQGKIVRYVCLGCYYVNVNEFRWAGQKLQLSRSSGQLKPSSIDATLVADDMYVLIASATSLLAKLDSESKKLVE</sequence>
<dbReference type="EMBL" id="BTGC01000003">
    <property type="protein sequence ID" value="GMM50561.1"/>
    <property type="molecule type" value="Genomic_DNA"/>
</dbReference>
<keyword evidence="4" id="KW-1185">Reference proteome</keyword>
<dbReference type="Proteomes" id="UP001362899">
    <property type="component" value="Unassembled WGS sequence"/>
</dbReference>
<dbReference type="Pfam" id="PF20778">
    <property type="entry name" value="SLS1_C"/>
    <property type="match status" value="1"/>
</dbReference>
<evidence type="ECO:0000259" key="2">
    <source>
        <dbReference type="Pfam" id="PF20778"/>
    </source>
</evidence>
<dbReference type="InterPro" id="IPR048401">
    <property type="entry name" value="SLS1_C"/>
</dbReference>
<organism evidence="3 4">
    <name type="scientific">Starmerella bacillaris</name>
    <name type="common">Yeast</name>
    <name type="synonym">Candida zemplinina</name>
    <dbReference type="NCBI Taxonomy" id="1247836"/>
    <lineage>
        <taxon>Eukaryota</taxon>
        <taxon>Fungi</taxon>
        <taxon>Dikarya</taxon>
        <taxon>Ascomycota</taxon>
        <taxon>Saccharomycotina</taxon>
        <taxon>Dipodascomycetes</taxon>
        <taxon>Dipodascales</taxon>
        <taxon>Trichomonascaceae</taxon>
        <taxon>Starmerella</taxon>
    </lineage>
</organism>